<dbReference type="Proteomes" id="UP000466523">
    <property type="component" value="Unassembled WGS sequence"/>
</dbReference>
<dbReference type="RefSeq" id="WP_029249146.1">
    <property type="nucleotide sequence ID" value="NZ_JAACYR010000093.1"/>
</dbReference>
<dbReference type="EMBL" id="MVHU01000025">
    <property type="protein sequence ID" value="ORA78086.1"/>
    <property type="molecule type" value="Genomic_DNA"/>
</dbReference>
<keyword evidence="1" id="KW-0812">Transmembrane</keyword>
<reference evidence="2 7" key="3">
    <citation type="submission" date="2020-01" db="EMBL/GenBank/DDBJ databases">
        <authorList>
            <person name="Sanchez-Estrada R."/>
            <person name="Gonzalez-Y-Merchand J.A."/>
            <person name="Rivera-Gutierrez S."/>
        </authorList>
    </citation>
    <scope>NUCLEOTIDE SEQUENCE [LARGE SCALE GENOMIC DNA]</scope>
    <source>
        <strain evidence="2 7">CST 7247</strain>
    </source>
</reference>
<evidence type="ECO:0000313" key="2">
    <source>
        <dbReference type="EMBL" id="NDJ91436.1"/>
    </source>
</evidence>
<dbReference type="PATRIC" id="fig|354243.3.peg.2426"/>
<evidence type="ECO:0000313" key="3">
    <source>
        <dbReference type="EMBL" id="OBY31642.1"/>
    </source>
</evidence>
<dbReference type="Proteomes" id="UP000092668">
    <property type="component" value="Unassembled WGS sequence"/>
</dbReference>
<dbReference type="Pfam" id="PF17240">
    <property type="entry name" value="DUF5313"/>
    <property type="match status" value="1"/>
</dbReference>
<keyword evidence="1" id="KW-0472">Membrane</keyword>
<dbReference type="AlphaFoldDB" id="A0A1B8SFX7"/>
<comment type="caution">
    <text evidence="3">The sequence shown here is derived from an EMBL/GenBank/DDBJ whole genome shotgun (WGS) entry which is preliminary data.</text>
</comment>
<evidence type="ECO:0000313" key="6">
    <source>
        <dbReference type="Proteomes" id="UP000192713"/>
    </source>
</evidence>
<dbReference type="InterPro" id="IPR035197">
    <property type="entry name" value="DUF5313"/>
</dbReference>
<accession>A0A1B8SFX7</accession>
<organism evidence="3 5">
    <name type="scientific">Mycolicibacter kumamotonensis</name>
    <dbReference type="NCBI Taxonomy" id="354243"/>
    <lineage>
        <taxon>Bacteria</taxon>
        <taxon>Bacillati</taxon>
        <taxon>Actinomycetota</taxon>
        <taxon>Actinomycetes</taxon>
        <taxon>Mycobacteriales</taxon>
        <taxon>Mycobacteriaceae</taxon>
        <taxon>Mycolicibacter</taxon>
    </lineage>
</organism>
<evidence type="ECO:0000313" key="4">
    <source>
        <dbReference type="EMBL" id="ORA78086.1"/>
    </source>
</evidence>
<sequence length="141" mass="16621">MNTRAAAPRRPNAIQYLRYCYGRPLPPELRDWVRNDLAGPGATVRMIMRTAVPTTLILIPFWLLPTDFLTHMSMTFPIWFMAILFSHALNKVWRRHMLRMHGLDPELADARKRERDAHIHRSYIERFGPRPESADQRTDDI</sequence>
<dbReference type="OrthoDB" id="5195204at2"/>
<evidence type="ECO:0000313" key="5">
    <source>
        <dbReference type="Proteomes" id="UP000092668"/>
    </source>
</evidence>
<proteinExistence type="predicted"/>
<feature type="transmembrane region" description="Helical" evidence="1">
    <location>
        <begin position="46"/>
        <end position="64"/>
    </location>
</feature>
<reference evidence="3 5" key="1">
    <citation type="submission" date="2015-06" db="EMBL/GenBank/DDBJ databases">
        <title>Genome sequence of Mycobacterium kumamotonense strain Roo.</title>
        <authorList>
            <person name="Greninger A.L."/>
            <person name="Cunningham G."/>
            <person name="Miller S."/>
        </authorList>
    </citation>
    <scope>NUCLEOTIDE SEQUENCE [LARGE SCALE GENOMIC DNA]</scope>
    <source>
        <strain evidence="3 5">Roo</strain>
    </source>
</reference>
<evidence type="ECO:0000313" key="7">
    <source>
        <dbReference type="Proteomes" id="UP000466523"/>
    </source>
</evidence>
<keyword evidence="1" id="KW-1133">Transmembrane helix</keyword>
<dbReference type="EMBL" id="JAACYR010000093">
    <property type="protein sequence ID" value="NDJ91436.1"/>
    <property type="molecule type" value="Genomic_DNA"/>
</dbReference>
<name>A0A1B8SFX7_9MYCO</name>
<dbReference type="STRING" id="354243.BST28_15980"/>
<dbReference type="Proteomes" id="UP000192713">
    <property type="component" value="Unassembled WGS sequence"/>
</dbReference>
<dbReference type="EMBL" id="LFOE01000014">
    <property type="protein sequence ID" value="OBY31642.1"/>
    <property type="molecule type" value="Genomic_DNA"/>
</dbReference>
<evidence type="ECO:0000256" key="1">
    <source>
        <dbReference type="SAM" id="Phobius"/>
    </source>
</evidence>
<reference evidence="4 6" key="2">
    <citation type="submission" date="2017-02" db="EMBL/GenBank/DDBJ databases">
        <title>The new phylogeny of genus Mycobacterium.</title>
        <authorList>
            <person name="Tortoli E."/>
            <person name="Trovato A."/>
            <person name="Cirillo D.M."/>
        </authorList>
    </citation>
    <scope>NUCLEOTIDE SEQUENCE [LARGE SCALE GENOMIC DNA]</scope>
    <source>
        <strain evidence="4 6">DSM 45093</strain>
    </source>
</reference>
<protein>
    <submittedName>
        <fullName evidence="2">DUF5313 domain-containing protein</fullName>
    </submittedName>
    <submittedName>
        <fullName evidence="3">Membrane protein</fullName>
    </submittedName>
</protein>
<gene>
    <name evidence="3" type="ORF">ACT18_11705</name>
    <name evidence="4" type="ORF">BST28_15980</name>
    <name evidence="2" type="ORF">GWR20_20190</name>
</gene>
<feature type="transmembrane region" description="Helical" evidence="1">
    <location>
        <begin position="76"/>
        <end position="93"/>
    </location>
</feature>
<keyword evidence="5" id="KW-1185">Reference proteome</keyword>